<keyword evidence="3" id="KW-1185">Reference proteome</keyword>
<name>A0A0D0D347_9AGAM</name>
<accession>A0A0D0D347</accession>
<protein>
    <submittedName>
        <fullName evidence="2">Uncharacterized protein</fullName>
    </submittedName>
</protein>
<evidence type="ECO:0000313" key="3">
    <source>
        <dbReference type="Proteomes" id="UP000054538"/>
    </source>
</evidence>
<feature type="region of interest" description="Disordered" evidence="1">
    <location>
        <begin position="185"/>
        <end position="208"/>
    </location>
</feature>
<evidence type="ECO:0000256" key="1">
    <source>
        <dbReference type="SAM" id="MobiDB-lite"/>
    </source>
</evidence>
<feature type="region of interest" description="Disordered" evidence="1">
    <location>
        <begin position="1"/>
        <end position="44"/>
    </location>
</feature>
<reference evidence="3" key="2">
    <citation type="submission" date="2015-01" db="EMBL/GenBank/DDBJ databases">
        <title>Evolutionary Origins and Diversification of the Mycorrhizal Mutualists.</title>
        <authorList>
            <consortium name="DOE Joint Genome Institute"/>
            <consortium name="Mycorrhizal Genomics Consortium"/>
            <person name="Kohler A."/>
            <person name="Kuo A."/>
            <person name="Nagy L.G."/>
            <person name="Floudas D."/>
            <person name="Copeland A."/>
            <person name="Barry K.W."/>
            <person name="Cichocki N."/>
            <person name="Veneault-Fourrey C."/>
            <person name="LaButti K."/>
            <person name="Lindquist E.A."/>
            <person name="Lipzen A."/>
            <person name="Lundell T."/>
            <person name="Morin E."/>
            <person name="Murat C."/>
            <person name="Riley R."/>
            <person name="Ohm R."/>
            <person name="Sun H."/>
            <person name="Tunlid A."/>
            <person name="Henrissat B."/>
            <person name="Grigoriev I.V."/>
            <person name="Hibbett D.S."/>
            <person name="Martin F."/>
        </authorList>
    </citation>
    <scope>NUCLEOTIDE SEQUENCE [LARGE SCALE GENOMIC DNA]</scope>
    <source>
        <strain evidence="3">Ve08.2h10</strain>
    </source>
</reference>
<reference evidence="2 3" key="1">
    <citation type="submission" date="2014-04" db="EMBL/GenBank/DDBJ databases">
        <authorList>
            <consortium name="DOE Joint Genome Institute"/>
            <person name="Kuo A."/>
            <person name="Kohler A."/>
            <person name="Jargeat P."/>
            <person name="Nagy L.G."/>
            <person name="Floudas D."/>
            <person name="Copeland A."/>
            <person name="Barry K.W."/>
            <person name="Cichocki N."/>
            <person name="Veneault-Fourrey C."/>
            <person name="LaButti K."/>
            <person name="Lindquist E.A."/>
            <person name="Lipzen A."/>
            <person name="Lundell T."/>
            <person name="Morin E."/>
            <person name="Murat C."/>
            <person name="Sun H."/>
            <person name="Tunlid A."/>
            <person name="Henrissat B."/>
            <person name="Grigoriev I.V."/>
            <person name="Hibbett D.S."/>
            <person name="Martin F."/>
            <person name="Nordberg H.P."/>
            <person name="Cantor M.N."/>
            <person name="Hua S.X."/>
        </authorList>
    </citation>
    <scope>NUCLEOTIDE SEQUENCE [LARGE SCALE GENOMIC DNA]</scope>
    <source>
        <strain evidence="2 3">Ve08.2h10</strain>
    </source>
</reference>
<gene>
    <name evidence="2" type="ORF">PAXRUDRAFT_658625</name>
</gene>
<organism evidence="2 3">
    <name type="scientific">Paxillus rubicundulus Ve08.2h10</name>
    <dbReference type="NCBI Taxonomy" id="930991"/>
    <lineage>
        <taxon>Eukaryota</taxon>
        <taxon>Fungi</taxon>
        <taxon>Dikarya</taxon>
        <taxon>Basidiomycota</taxon>
        <taxon>Agaricomycotina</taxon>
        <taxon>Agaricomycetes</taxon>
        <taxon>Agaricomycetidae</taxon>
        <taxon>Boletales</taxon>
        <taxon>Paxilineae</taxon>
        <taxon>Paxillaceae</taxon>
        <taxon>Paxillus</taxon>
    </lineage>
</organism>
<dbReference type="STRING" id="930991.A0A0D0D347"/>
<dbReference type="InParanoid" id="A0A0D0D347"/>
<sequence length="326" mass="34836">MFSASSNDHASTSGSADLSRTSPPGHSRTSSARPSGSLPSQCSPSHIEVMLHSDAHNTYHSVNAELITSSLGSRDTRPPKLSPGPNTTLNTPPHSAISHQYNSYTSQHVFRPRELVNQAPISPHSGPFSNPGQHVSHNFLESSELSSSSARHVAINSHSARPRTSNQVFKNISDLASHYGIPQFLPVAPRTTPRRTDHGEPSSSAQLDNFSSSPDFVNLCSNYLTMLSQNPGENGATEVRVADTAPVTTVPQVSDADAIQSLMDVLKATPELQMSNDLNEYLTSPLIDSPFDDDLLTTPAIGSADMHADILTSPLIGDFGVLQVAK</sequence>
<feature type="region of interest" description="Disordered" evidence="1">
    <location>
        <begin position="69"/>
        <end position="92"/>
    </location>
</feature>
<proteinExistence type="predicted"/>
<evidence type="ECO:0000313" key="2">
    <source>
        <dbReference type="EMBL" id="KIK90902.1"/>
    </source>
</evidence>
<dbReference type="OrthoDB" id="2257100at2759"/>
<dbReference type="Proteomes" id="UP000054538">
    <property type="component" value="Unassembled WGS sequence"/>
</dbReference>
<dbReference type="EMBL" id="KN825455">
    <property type="protein sequence ID" value="KIK90902.1"/>
    <property type="molecule type" value="Genomic_DNA"/>
</dbReference>
<dbReference type="AlphaFoldDB" id="A0A0D0D347"/>
<dbReference type="HOGENOM" id="CLU_852858_0_0_1"/>